<proteinExistence type="inferred from homology"/>
<evidence type="ECO:0000256" key="1">
    <source>
        <dbReference type="RuleBase" id="RU003682"/>
    </source>
</evidence>
<dbReference type="InterPro" id="IPR026992">
    <property type="entry name" value="DIOX_N"/>
</dbReference>
<dbReference type="InterPro" id="IPR027443">
    <property type="entry name" value="IPNS-like_sf"/>
</dbReference>
<reference evidence="3" key="1">
    <citation type="submission" date="2023-08" db="EMBL/GenBank/DDBJ databases">
        <authorList>
            <person name="Chen Y."/>
            <person name="Shah S."/>
            <person name="Dougan E. K."/>
            <person name="Thang M."/>
            <person name="Chan C."/>
        </authorList>
    </citation>
    <scope>NUCLEOTIDE SEQUENCE</scope>
</reference>
<evidence type="ECO:0000259" key="2">
    <source>
        <dbReference type="PROSITE" id="PS51471"/>
    </source>
</evidence>
<keyword evidence="1" id="KW-0408">Iron</keyword>
<dbReference type="GO" id="GO:0016491">
    <property type="term" value="F:oxidoreductase activity"/>
    <property type="evidence" value="ECO:0007669"/>
    <property type="project" value="UniProtKB-KW"/>
</dbReference>
<evidence type="ECO:0000313" key="4">
    <source>
        <dbReference type="Proteomes" id="UP001178507"/>
    </source>
</evidence>
<comment type="caution">
    <text evidence="3">The sequence shown here is derived from an EMBL/GenBank/DDBJ whole genome shotgun (WGS) entry which is preliminary data.</text>
</comment>
<evidence type="ECO:0000313" key="3">
    <source>
        <dbReference type="EMBL" id="CAJ1406599.1"/>
    </source>
</evidence>
<dbReference type="PROSITE" id="PS51471">
    <property type="entry name" value="FE2OG_OXY"/>
    <property type="match status" value="1"/>
</dbReference>
<dbReference type="Pfam" id="PF14226">
    <property type="entry name" value="DIOX_N"/>
    <property type="match status" value="1"/>
</dbReference>
<dbReference type="EMBL" id="CAUJNA010003638">
    <property type="protein sequence ID" value="CAJ1406599.1"/>
    <property type="molecule type" value="Genomic_DNA"/>
</dbReference>
<dbReference type="Pfam" id="PF03171">
    <property type="entry name" value="2OG-FeII_Oxy"/>
    <property type="match status" value="1"/>
</dbReference>
<dbReference type="AlphaFoldDB" id="A0AA36JKA8"/>
<comment type="similarity">
    <text evidence="1">Belongs to the iron/ascorbate-dependent oxidoreductase family.</text>
</comment>
<dbReference type="InterPro" id="IPR050231">
    <property type="entry name" value="Iron_ascorbate_oxido_reductase"/>
</dbReference>
<dbReference type="InterPro" id="IPR044861">
    <property type="entry name" value="IPNS-like_FE2OG_OXY"/>
</dbReference>
<keyword evidence="1" id="KW-0479">Metal-binding</keyword>
<accession>A0AA36JKA8</accession>
<dbReference type="InterPro" id="IPR005123">
    <property type="entry name" value="Oxoglu/Fe-dep_dioxygenase_dom"/>
</dbReference>
<keyword evidence="4" id="KW-1185">Reference proteome</keyword>
<dbReference type="Proteomes" id="UP001178507">
    <property type="component" value="Unassembled WGS sequence"/>
</dbReference>
<protein>
    <recommendedName>
        <fullName evidence="2">Fe2OG dioxygenase domain-containing protein</fullName>
    </recommendedName>
</protein>
<dbReference type="PANTHER" id="PTHR47990">
    <property type="entry name" value="2-OXOGLUTARATE (2OG) AND FE(II)-DEPENDENT OXYGENASE SUPERFAMILY PROTEIN-RELATED"/>
    <property type="match status" value="1"/>
</dbReference>
<dbReference type="SUPFAM" id="SSF51197">
    <property type="entry name" value="Clavaminate synthase-like"/>
    <property type="match status" value="1"/>
</dbReference>
<name>A0AA36JKA8_9DINO</name>
<feature type="domain" description="Fe2OG dioxygenase" evidence="2">
    <location>
        <begin position="193"/>
        <end position="311"/>
    </location>
</feature>
<gene>
    <name evidence="3" type="ORF">EVOR1521_LOCUS28522</name>
</gene>
<keyword evidence="1" id="KW-0560">Oxidoreductase</keyword>
<dbReference type="Gene3D" id="2.60.120.330">
    <property type="entry name" value="B-lactam Antibiotic, Isopenicillin N Synthase, Chain"/>
    <property type="match status" value="1"/>
</dbReference>
<dbReference type="GO" id="GO:0046872">
    <property type="term" value="F:metal ion binding"/>
    <property type="evidence" value="ECO:0007669"/>
    <property type="project" value="UniProtKB-KW"/>
</dbReference>
<organism evidence="3 4">
    <name type="scientific">Effrenium voratum</name>
    <dbReference type="NCBI Taxonomy" id="2562239"/>
    <lineage>
        <taxon>Eukaryota</taxon>
        <taxon>Sar</taxon>
        <taxon>Alveolata</taxon>
        <taxon>Dinophyceae</taxon>
        <taxon>Suessiales</taxon>
        <taxon>Symbiodiniaceae</taxon>
        <taxon>Effrenium</taxon>
    </lineage>
</organism>
<sequence length="350" mass="38654">MAVPTIDLASFRVALQALPEERRQSTTIQDFSEEAQKIARDWRKAFAEYGFCNAVGHGVPDDVIEDAYSVARRFFSLPLDEKMRCDTGKEYGASSGFKGVGGERVSATATSLPGAEVLGTEKARPPDSVESMIFFGREDDVIPDVEGYRETMLRYRQELRQLLLTVMALTAASLELPVGYFDEFFTEEKQCQNEMSMRLAYYPACETSPGQLRYGEHTDYTGFTLLWQDHNVAGPQTAKDGIKPPKGGLQVQMPDGSWADCPPPPGAFTINAGDLIQAWTNDEFLSNMHRVTNPPPEETHDRISLVVFTGPGNDTIVEPLPTCVSSTKPAKYGPISAGEHLTRKLQASTR</sequence>